<keyword evidence="3" id="KW-0325">Glycoprotein</keyword>
<dbReference type="SUPFAM" id="SSF100895">
    <property type="entry name" value="Kazal-type serine protease inhibitors"/>
    <property type="match status" value="2"/>
</dbReference>
<dbReference type="PROSITE" id="PS51465">
    <property type="entry name" value="KAZAL_2"/>
    <property type="match status" value="2"/>
</dbReference>
<protein>
    <submittedName>
        <fullName evidence="5">Uncharacterized protein</fullName>
    </submittedName>
</protein>
<evidence type="ECO:0000256" key="3">
    <source>
        <dbReference type="ARBA" id="ARBA00023180"/>
    </source>
</evidence>
<dbReference type="PANTHER" id="PTHR13866:SF29">
    <property type="entry name" value="FOLLISTATIN"/>
    <property type="match status" value="1"/>
</dbReference>
<dbReference type="GO" id="GO:0050840">
    <property type="term" value="F:extracellular matrix binding"/>
    <property type="evidence" value="ECO:0007669"/>
    <property type="project" value="TreeGrafter"/>
</dbReference>
<evidence type="ECO:0000256" key="4">
    <source>
        <dbReference type="SAM" id="MobiDB-lite"/>
    </source>
</evidence>
<gene>
    <name evidence="5" type="ORF">CTOB1V02_LOCUS8298</name>
</gene>
<dbReference type="OrthoDB" id="88467at2759"/>
<feature type="region of interest" description="Disordered" evidence="4">
    <location>
        <begin position="318"/>
        <end position="378"/>
    </location>
</feature>
<keyword evidence="1" id="KW-0732">Signal</keyword>
<sequence length="378" mass="42045">MPCHMRLGSICEVDVPEEGCEDPSFTVPICGITEVNPPATDGTWAPGTEVSITYDGGTINTTCAGKRSGGWYFSSYPVSPTTCSAASTMQIEMVYNVYELGMERRRPWKACRGRLMIFMVRDGFYTSLVVARVSTWSHMVANDWKWSLKRPECQNLQEDTRNVLAVVEEAYGLQGALVEDVKAVKKRVDGDFGIQSVQRCENVLCPSLFDPACGTDGRTYDSLCELNRQRCVGEGRPDLFLSYMGRCGNRPPDPGSNPVEFCRNPICTLDVEEVCASSGMTFRNRCFLARARCFNPQLRESYQGRCRTPFRNDVLREHPNRTILPPAGGESDFEVDFDETEADDEESLAEGFLPEEVIPSPPSNSTAESPNEGTKTLH</sequence>
<dbReference type="Gene3D" id="3.30.60.30">
    <property type="match status" value="2"/>
</dbReference>
<dbReference type="CDD" id="cd00104">
    <property type="entry name" value="KAZAL_FS"/>
    <property type="match status" value="2"/>
</dbReference>
<proteinExistence type="predicted"/>
<name>A0A7R8WHA9_9CRUS</name>
<dbReference type="PANTHER" id="PTHR13866">
    <property type="entry name" value="SPARC OSTEONECTIN"/>
    <property type="match status" value="1"/>
</dbReference>
<feature type="compositionally biased region" description="Polar residues" evidence="4">
    <location>
        <begin position="363"/>
        <end position="378"/>
    </location>
</feature>
<evidence type="ECO:0000256" key="1">
    <source>
        <dbReference type="ARBA" id="ARBA00022729"/>
    </source>
</evidence>
<dbReference type="InterPro" id="IPR002350">
    <property type="entry name" value="Kazal_dom"/>
</dbReference>
<accession>A0A7R8WHA9</accession>
<feature type="compositionally biased region" description="Acidic residues" evidence="4">
    <location>
        <begin position="331"/>
        <end position="348"/>
    </location>
</feature>
<dbReference type="SMART" id="SM00280">
    <property type="entry name" value="KAZAL"/>
    <property type="match status" value="2"/>
</dbReference>
<evidence type="ECO:0000313" key="5">
    <source>
        <dbReference type="EMBL" id="CAD7230440.1"/>
    </source>
</evidence>
<dbReference type="Pfam" id="PF07648">
    <property type="entry name" value="Kazal_2"/>
    <property type="match status" value="1"/>
</dbReference>
<organism evidence="5">
    <name type="scientific">Cyprideis torosa</name>
    <dbReference type="NCBI Taxonomy" id="163714"/>
    <lineage>
        <taxon>Eukaryota</taxon>
        <taxon>Metazoa</taxon>
        <taxon>Ecdysozoa</taxon>
        <taxon>Arthropoda</taxon>
        <taxon>Crustacea</taxon>
        <taxon>Oligostraca</taxon>
        <taxon>Ostracoda</taxon>
        <taxon>Podocopa</taxon>
        <taxon>Podocopida</taxon>
        <taxon>Cytherocopina</taxon>
        <taxon>Cytheroidea</taxon>
        <taxon>Cytherideidae</taxon>
        <taxon>Cyprideis</taxon>
    </lineage>
</organism>
<dbReference type="GO" id="GO:0005518">
    <property type="term" value="F:collagen binding"/>
    <property type="evidence" value="ECO:0007669"/>
    <property type="project" value="TreeGrafter"/>
</dbReference>
<reference evidence="5" key="1">
    <citation type="submission" date="2020-11" db="EMBL/GenBank/DDBJ databases">
        <authorList>
            <person name="Tran Van P."/>
        </authorList>
    </citation>
    <scope>NUCLEOTIDE SEQUENCE</scope>
</reference>
<dbReference type="GO" id="GO:0005615">
    <property type="term" value="C:extracellular space"/>
    <property type="evidence" value="ECO:0007669"/>
    <property type="project" value="TreeGrafter"/>
</dbReference>
<keyword evidence="2" id="KW-1015">Disulfide bond</keyword>
<evidence type="ECO:0000256" key="2">
    <source>
        <dbReference type="ARBA" id="ARBA00023157"/>
    </source>
</evidence>
<dbReference type="EMBL" id="OB662693">
    <property type="protein sequence ID" value="CAD7230440.1"/>
    <property type="molecule type" value="Genomic_DNA"/>
</dbReference>
<dbReference type="GO" id="GO:0005509">
    <property type="term" value="F:calcium ion binding"/>
    <property type="evidence" value="ECO:0007669"/>
    <property type="project" value="TreeGrafter"/>
</dbReference>
<dbReference type="Pfam" id="PF00050">
    <property type="entry name" value="Kazal_1"/>
    <property type="match status" value="1"/>
</dbReference>
<dbReference type="InterPro" id="IPR036058">
    <property type="entry name" value="Kazal_dom_sf"/>
</dbReference>
<dbReference type="AlphaFoldDB" id="A0A7R8WHA9"/>